<dbReference type="Proteomes" id="UP001189429">
    <property type="component" value="Unassembled WGS sequence"/>
</dbReference>
<comment type="caution">
    <text evidence="2">The sequence shown here is derived from an EMBL/GenBank/DDBJ whole genome shotgun (WGS) entry which is preliminary data.</text>
</comment>
<feature type="transmembrane region" description="Helical" evidence="1">
    <location>
        <begin position="57"/>
        <end position="82"/>
    </location>
</feature>
<gene>
    <name evidence="2" type="ORF">PCOR1329_LOCUS17385</name>
</gene>
<organism evidence="2 3">
    <name type="scientific">Prorocentrum cordatum</name>
    <dbReference type="NCBI Taxonomy" id="2364126"/>
    <lineage>
        <taxon>Eukaryota</taxon>
        <taxon>Sar</taxon>
        <taxon>Alveolata</taxon>
        <taxon>Dinophyceae</taxon>
        <taxon>Prorocentrales</taxon>
        <taxon>Prorocentraceae</taxon>
        <taxon>Prorocentrum</taxon>
    </lineage>
</organism>
<name>A0ABN9R3Y0_9DINO</name>
<evidence type="ECO:0000256" key="1">
    <source>
        <dbReference type="SAM" id="Phobius"/>
    </source>
</evidence>
<proteinExistence type="predicted"/>
<evidence type="ECO:0000313" key="2">
    <source>
        <dbReference type="EMBL" id="CAK0813479.1"/>
    </source>
</evidence>
<keyword evidence="1" id="KW-0472">Membrane</keyword>
<accession>A0ABN9R3Y0</accession>
<protein>
    <recommendedName>
        <fullName evidence="4">DUF4220 domain-containing protein</fullName>
    </recommendedName>
</protein>
<dbReference type="EMBL" id="CAUYUJ010005391">
    <property type="protein sequence ID" value="CAK0813479.1"/>
    <property type="molecule type" value="Genomic_DNA"/>
</dbReference>
<keyword evidence="1" id="KW-0812">Transmembrane</keyword>
<feature type="non-terminal residue" evidence="2">
    <location>
        <position position="1"/>
    </location>
</feature>
<keyword evidence="1" id="KW-1133">Transmembrane helix</keyword>
<sequence length="334" mass="36600">ALRSAIAALVPEWGQIGIASPAKYLGSEVRPGRGTLSWGAPLKKFRDRAELWRSIGAGLYLTAVAYRVYFLSVLLFVACVLLRLAPRPGNWISAPALQSLMELGFTFTFASLVSCATVAAAWTYQYENRHGGCLRVQEWAQQLLDRLHGSDNVTFQMAAWIRSCSLLRLQEAAGAVATAARARGTAPCLMDTNPMDDAERKTWQRRAVTLLRCLLGCNRGEGSIEHYACCELYHSFCSRHAGLALPAPGDRLACFLNFGQSRRFQQGEDTAEQATLLRTLTVYAVYRAHGDARCGSLRVGAVVSALLALLREGARGHSALESLLRSIQRRPLVS</sequence>
<keyword evidence="3" id="KW-1185">Reference proteome</keyword>
<feature type="transmembrane region" description="Helical" evidence="1">
    <location>
        <begin position="103"/>
        <end position="124"/>
    </location>
</feature>
<evidence type="ECO:0008006" key="4">
    <source>
        <dbReference type="Google" id="ProtNLM"/>
    </source>
</evidence>
<reference evidence="2" key="1">
    <citation type="submission" date="2023-10" db="EMBL/GenBank/DDBJ databases">
        <authorList>
            <person name="Chen Y."/>
            <person name="Shah S."/>
            <person name="Dougan E. K."/>
            <person name="Thang M."/>
            <person name="Chan C."/>
        </authorList>
    </citation>
    <scope>NUCLEOTIDE SEQUENCE [LARGE SCALE GENOMIC DNA]</scope>
</reference>
<evidence type="ECO:0000313" key="3">
    <source>
        <dbReference type="Proteomes" id="UP001189429"/>
    </source>
</evidence>